<dbReference type="SUPFAM" id="SSF57716">
    <property type="entry name" value="Glucocorticoid receptor-like (DNA-binding domain)"/>
    <property type="match status" value="1"/>
</dbReference>
<feature type="domain" description="THAP-type" evidence="6">
    <location>
        <begin position="1"/>
        <end position="79"/>
    </location>
</feature>
<keyword evidence="1" id="KW-0479">Metal-binding</keyword>
<keyword evidence="2 5" id="KW-0863">Zinc-finger</keyword>
<gene>
    <name evidence="8" type="primary">LOC112057290</name>
</gene>
<evidence type="ECO:0000256" key="1">
    <source>
        <dbReference type="ARBA" id="ARBA00022723"/>
    </source>
</evidence>
<evidence type="ECO:0000256" key="3">
    <source>
        <dbReference type="ARBA" id="ARBA00022833"/>
    </source>
</evidence>
<keyword evidence="4 5" id="KW-0238">DNA-binding</keyword>
<evidence type="ECO:0000256" key="4">
    <source>
        <dbReference type="ARBA" id="ARBA00023125"/>
    </source>
</evidence>
<evidence type="ECO:0000256" key="5">
    <source>
        <dbReference type="PROSITE-ProRule" id="PRU00309"/>
    </source>
</evidence>
<proteinExistence type="predicted"/>
<dbReference type="SMART" id="SM00692">
    <property type="entry name" value="DM3"/>
    <property type="match status" value="1"/>
</dbReference>
<dbReference type="InterPro" id="IPR006612">
    <property type="entry name" value="THAP_Znf"/>
</dbReference>
<dbReference type="SMART" id="SM00980">
    <property type="entry name" value="THAP"/>
    <property type="match status" value="1"/>
</dbReference>
<dbReference type="Proteomes" id="UP001652582">
    <property type="component" value="Chromosome 14"/>
</dbReference>
<keyword evidence="7" id="KW-1185">Reference proteome</keyword>
<name>A0ABM3LR36_BICAN</name>
<evidence type="ECO:0000313" key="8">
    <source>
        <dbReference type="RefSeq" id="XP_052741504.1"/>
    </source>
</evidence>
<keyword evidence="3" id="KW-0862">Zinc</keyword>
<reference evidence="8" key="1">
    <citation type="submission" date="2025-08" db="UniProtKB">
        <authorList>
            <consortium name="RefSeq"/>
        </authorList>
    </citation>
    <scope>IDENTIFICATION</scope>
</reference>
<dbReference type="GeneID" id="112057290"/>
<evidence type="ECO:0000259" key="6">
    <source>
        <dbReference type="PROSITE" id="PS50950"/>
    </source>
</evidence>
<dbReference type="RefSeq" id="XP_052741504.1">
    <property type="nucleotide sequence ID" value="XM_052885544.1"/>
</dbReference>
<accession>A0ABM3LR36</accession>
<sequence length="296" mass="33668">MPRLCAFGCLPNDVTMHRFPQRAKFPDRFKTWVTLVGGKLETEADFEFYMKKRVCDIHFTDRDKNRNSRLNALAIPTLYLSGRDIGSSSVPHNSSNVETVAVNMDFSLSLDTGRDIRPVSVEPGPSNTVSTVTVINDIGPSSDPGTRQDRLHHPQLADTCWIRMEHNYSVISRQDRVAKGKKVIHKQVPMKPVDSTIRRMRSEISRLRKRSQSFKTRLASAEKISEDVAFTKLIDNMTKPAQLFVQMQIQTNKAYGELRLLNKLTEEHVNPDKINKMKSILQPGEICRKNVDNSST</sequence>
<evidence type="ECO:0000256" key="2">
    <source>
        <dbReference type="ARBA" id="ARBA00022771"/>
    </source>
</evidence>
<evidence type="ECO:0000313" key="7">
    <source>
        <dbReference type="Proteomes" id="UP001652582"/>
    </source>
</evidence>
<protein>
    <submittedName>
        <fullName evidence="8">Uncharacterized protein LOC112057290</fullName>
    </submittedName>
</protein>
<organism evidence="7 8">
    <name type="scientific">Bicyclus anynana</name>
    <name type="common">Squinting bush brown butterfly</name>
    <dbReference type="NCBI Taxonomy" id="110368"/>
    <lineage>
        <taxon>Eukaryota</taxon>
        <taxon>Metazoa</taxon>
        <taxon>Ecdysozoa</taxon>
        <taxon>Arthropoda</taxon>
        <taxon>Hexapoda</taxon>
        <taxon>Insecta</taxon>
        <taxon>Pterygota</taxon>
        <taxon>Neoptera</taxon>
        <taxon>Endopterygota</taxon>
        <taxon>Lepidoptera</taxon>
        <taxon>Glossata</taxon>
        <taxon>Ditrysia</taxon>
        <taxon>Papilionoidea</taxon>
        <taxon>Nymphalidae</taxon>
        <taxon>Satyrinae</taxon>
        <taxon>Satyrini</taxon>
        <taxon>Mycalesina</taxon>
        <taxon>Bicyclus</taxon>
    </lineage>
</organism>
<dbReference type="PROSITE" id="PS50950">
    <property type="entry name" value="ZF_THAP"/>
    <property type="match status" value="1"/>
</dbReference>
<dbReference type="Pfam" id="PF05485">
    <property type="entry name" value="THAP"/>
    <property type="match status" value="1"/>
</dbReference>